<dbReference type="InterPro" id="IPR051408">
    <property type="entry name" value="Phosphate_transprt_permease"/>
</dbReference>
<keyword evidence="6 9" id="KW-0812">Transmembrane</keyword>
<dbReference type="EMBL" id="VBAN01000171">
    <property type="protein sequence ID" value="TMI82260.1"/>
    <property type="molecule type" value="Genomic_DNA"/>
</dbReference>
<dbReference type="AlphaFoldDB" id="A0A537JFJ4"/>
<accession>A0A537JFJ4</accession>
<feature type="transmembrane region" description="Helical" evidence="9">
    <location>
        <begin position="144"/>
        <end position="164"/>
    </location>
</feature>
<dbReference type="GO" id="GO:0035435">
    <property type="term" value="P:phosphate ion transmembrane transport"/>
    <property type="evidence" value="ECO:0007669"/>
    <property type="project" value="InterPro"/>
</dbReference>
<keyword evidence="8 9" id="KW-0472">Membrane</keyword>
<dbReference type="InterPro" id="IPR005672">
    <property type="entry name" value="Phosphate_PstA"/>
</dbReference>
<evidence type="ECO:0000313" key="11">
    <source>
        <dbReference type="EMBL" id="TMI82260.1"/>
    </source>
</evidence>
<comment type="caution">
    <text evidence="11">The sequence shown here is derived from an EMBL/GenBank/DDBJ whole genome shotgun (WGS) entry which is preliminary data.</text>
</comment>
<dbReference type="GO" id="GO:0005886">
    <property type="term" value="C:plasma membrane"/>
    <property type="evidence" value="ECO:0007669"/>
    <property type="project" value="UniProtKB-SubCell"/>
</dbReference>
<evidence type="ECO:0000256" key="9">
    <source>
        <dbReference type="RuleBase" id="RU363043"/>
    </source>
</evidence>
<feature type="transmembrane region" description="Helical" evidence="9">
    <location>
        <begin position="70"/>
        <end position="87"/>
    </location>
</feature>
<evidence type="ECO:0000256" key="4">
    <source>
        <dbReference type="ARBA" id="ARBA00022475"/>
    </source>
</evidence>
<evidence type="ECO:0000256" key="8">
    <source>
        <dbReference type="ARBA" id="ARBA00023136"/>
    </source>
</evidence>
<evidence type="ECO:0000256" key="2">
    <source>
        <dbReference type="ARBA" id="ARBA00007069"/>
    </source>
</evidence>
<feature type="non-terminal residue" evidence="11">
    <location>
        <position position="1"/>
    </location>
</feature>
<keyword evidence="4 9" id="KW-1003">Cell membrane</keyword>
<evidence type="ECO:0000256" key="7">
    <source>
        <dbReference type="ARBA" id="ARBA00022989"/>
    </source>
</evidence>
<evidence type="ECO:0000313" key="12">
    <source>
        <dbReference type="Proteomes" id="UP000318093"/>
    </source>
</evidence>
<evidence type="ECO:0000256" key="6">
    <source>
        <dbReference type="ARBA" id="ARBA00022692"/>
    </source>
</evidence>
<protein>
    <recommendedName>
        <fullName evidence="9">Phosphate transport system permease protein PstA</fullName>
    </recommendedName>
</protein>
<reference evidence="11 12" key="1">
    <citation type="journal article" date="2019" name="Nat. Microbiol.">
        <title>Mediterranean grassland soil C-N compound turnover is dependent on rainfall and depth, and is mediated by genomically divergent microorganisms.</title>
        <authorList>
            <person name="Diamond S."/>
            <person name="Andeer P.F."/>
            <person name="Li Z."/>
            <person name="Crits-Christoph A."/>
            <person name="Burstein D."/>
            <person name="Anantharaman K."/>
            <person name="Lane K.R."/>
            <person name="Thomas B.C."/>
            <person name="Pan C."/>
            <person name="Northen T.R."/>
            <person name="Banfield J.F."/>
        </authorList>
    </citation>
    <scope>NUCLEOTIDE SEQUENCE [LARGE SCALE GENOMIC DNA]</scope>
    <source>
        <strain evidence="11">NP_6</strain>
    </source>
</reference>
<feature type="transmembrane region" description="Helical" evidence="9">
    <location>
        <begin position="211"/>
        <end position="232"/>
    </location>
</feature>
<dbReference type="Pfam" id="PF00528">
    <property type="entry name" value="BPD_transp_1"/>
    <property type="match status" value="1"/>
</dbReference>
<comment type="similarity">
    <text evidence="2 9">Belongs to the binding-protein-dependent transport system permease family. CysTW subfamily.</text>
</comment>
<evidence type="ECO:0000256" key="3">
    <source>
        <dbReference type="ARBA" id="ARBA00022448"/>
    </source>
</evidence>
<dbReference type="PANTHER" id="PTHR42922">
    <property type="entry name" value="PHOSPHATE TRANSPORT SYSTEM PERMEASE PROTEIN PSTA"/>
    <property type="match status" value="1"/>
</dbReference>
<dbReference type="InterPro" id="IPR000515">
    <property type="entry name" value="MetI-like"/>
</dbReference>
<dbReference type="GO" id="GO:0005315">
    <property type="term" value="F:phosphate transmembrane transporter activity"/>
    <property type="evidence" value="ECO:0007669"/>
    <property type="project" value="InterPro"/>
</dbReference>
<dbReference type="Gene3D" id="1.10.3720.10">
    <property type="entry name" value="MetI-like"/>
    <property type="match status" value="1"/>
</dbReference>
<dbReference type="PANTHER" id="PTHR42922:SF1">
    <property type="entry name" value="PHOSPHATE TRANSPORT SYSTEM PERMEASE PROTEIN PSTA"/>
    <property type="match status" value="1"/>
</dbReference>
<evidence type="ECO:0000256" key="1">
    <source>
        <dbReference type="ARBA" id="ARBA00004651"/>
    </source>
</evidence>
<dbReference type="NCBIfam" id="TIGR00974">
    <property type="entry name" value="3a0107s02c"/>
    <property type="match status" value="1"/>
</dbReference>
<keyword evidence="5" id="KW-0592">Phosphate transport</keyword>
<keyword evidence="7 9" id="KW-1133">Transmembrane helix</keyword>
<organism evidence="11 12">
    <name type="scientific">Candidatus Segetimicrobium genomatis</name>
    <dbReference type="NCBI Taxonomy" id="2569760"/>
    <lineage>
        <taxon>Bacteria</taxon>
        <taxon>Bacillati</taxon>
        <taxon>Candidatus Sysuimicrobiota</taxon>
        <taxon>Candidatus Sysuimicrobiia</taxon>
        <taxon>Candidatus Sysuimicrobiales</taxon>
        <taxon>Candidatus Segetimicrobiaceae</taxon>
        <taxon>Candidatus Segetimicrobium</taxon>
    </lineage>
</organism>
<dbReference type="CDD" id="cd06261">
    <property type="entry name" value="TM_PBP2"/>
    <property type="match status" value="1"/>
</dbReference>
<gene>
    <name evidence="11" type="primary">pstA</name>
    <name evidence="11" type="ORF">E6H03_05855</name>
</gene>
<proteinExistence type="inferred from homology"/>
<dbReference type="InterPro" id="IPR035906">
    <property type="entry name" value="MetI-like_sf"/>
</dbReference>
<keyword evidence="3" id="KW-0813">Transport</keyword>
<sequence>AGAVNWDFFTRLPTPVGESGGGMANAIVGGLTLIALASCVGVPIGILGGLFLAELGDGPLGWWIRFTTDVLNGVPGIVIGVFVYTLMVVPMKRFSALAGGAALGIIMIPLVMRTTEELVRLVPASLREASLALGIPWWITAMRVVLRTAAVGILTGVMLAVARIGGETAPLLFTAFNNQYWQTRLDQPVASLTVQLYNYAIAPYDDWHRQAWAAALVLMSMTLTLNMTARLVGGRRTGARP</sequence>
<evidence type="ECO:0000256" key="5">
    <source>
        <dbReference type="ARBA" id="ARBA00022592"/>
    </source>
</evidence>
<name>A0A537JFJ4_9BACT</name>
<evidence type="ECO:0000259" key="10">
    <source>
        <dbReference type="PROSITE" id="PS50928"/>
    </source>
</evidence>
<dbReference type="PROSITE" id="PS50928">
    <property type="entry name" value="ABC_TM1"/>
    <property type="match status" value="1"/>
</dbReference>
<feature type="transmembrane region" description="Helical" evidence="9">
    <location>
        <begin position="94"/>
        <end position="112"/>
    </location>
</feature>
<comment type="subcellular location">
    <subcellularLocation>
        <location evidence="1 9">Cell membrane</location>
        <topology evidence="1 9">Multi-pass membrane protein</topology>
    </subcellularLocation>
</comment>
<feature type="transmembrane region" description="Helical" evidence="9">
    <location>
        <begin position="26"/>
        <end position="50"/>
    </location>
</feature>
<feature type="domain" description="ABC transmembrane type-1" evidence="10">
    <location>
        <begin position="27"/>
        <end position="229"/>
    </location>
</feature>
<dbReference type="SUPFAM" id="SSF161098">
    <property type="entry name" value="MetI-like"/>
    <property type="match status" value="1"/>
</dbReference>
<dbReference type="Proteomes" id="UP000318093">
    <property type="component" value="Unassembled WGS sequence"/>
</dbReference>
<comment type="caution">
    <text evidence="9">Lacks conserved residue(s) required for the propagation of feature annotation.</text>
</comment>